<dbReference type="OrthoDB" id="9814495at2"/>
<dbReference type="InterPro" id="IPR058245">
    <property type="entry name" value="NreC/VraR/RcsB-like_REC"/>
</dbReference>
<dbReference type="SUPFAM" id="SSF52172">
    <property type="entry name" value="CheY-like"/>
    <property type="match status" value="1"/>
</dbReference>
<dbReference type="InterPro" id="IPR036388">
    <property type="entry name" value="WH-like_DNA-bd_sf"/>
</dbReference>
<dbReference type="CDD" id="cd17535">
    <property type="entry name" value="REC_NarL-like"/>
    <property type="match status" value="1"/>
</dbReference>
<dbReference type="RefSeq" id="WP_093255974.1">
    <property type="nucleotide sequence ID" value="NZ_FNQM01000022.1"/>
</dbReference>
<evidence type="ECO:0000256" key="3">
    <source>
        <dbReference type="PROSITE-ProRule" id="PRU00169"/>
    </source>
</evidence>
<dbReference type="GO" id="GO:0000160">
    <property type="term" value="P:phosphorelay signal transduction system"/>
    <property type="evidence" value="ECO:0007669"/>
    <property type="project" value="InterPro"/>
</dbReference>
<dbReference type="Pfam" id="PF00072">
    <property type="entry name" value="Response_reg"/>
    <property type="match status" value="1"/>
</dbReference>
<dbReference type="SMART" id="SM00448">
    <property type="entry name" value="REC"/>
    <property type="match status" value="1"/>
</dbReference>
<dbReference type="PANTHER" id="PTHR43214">
    <property type="entry name" value="TWO-COMPONENT RESPONSE REGULATOR"/>
    <property type="match status" value="1"/>
</dbReference>
<dbReference type="GO" id="GO:0006355">
    <property type="term" value="P:regulation of DNA-templated transcription"/>
    <property type="evidence" value="ECO:0007669"/>
    <property type="project" value="InterPro"/>
</dbReference>
<dbReference type="PANTHER" id="PTHR43214:SF43">
    <property type="entry name" value="TWO-COMPONENT RESPONSE REGULATOR"/>
    <property type="match status" value="1"/>
</dbReference>
<dbReference type="GO" id="GO:0003677">
    <property type="term" value="F:DNA binding"/>
    <property type="evidence" value="ECO:0007669"/>
    <property type="project" value="UniProtKB-KW"/>
</dbReference>
<feature type="modified residue" description="4-aspartylphosphate" evidence="3">
    <location>
        <position position="53"/>
    </location>
</feature>
<dbReference type="SUPFAM" id="SSF46894">
    <property type="entry name" value="C-terminal effector domain of the bipartite response regulators"/>
    <property type="match status" value="1"/>
</dbReference>
<sequence length="210" mass="22814">MPSVLIIDDHPVVAEGWERIARASGACDVYSAASPLAGLRAYRAHRPDMIVLDLSFGDNKMAGVRLLRRLRLHDARTPVLVFSMHRSPIIARRALEAGCNGFVNKDSPPEEINAAFSTLSSGGFYVSPAIATRIAMLSRPSSPGAEIRLTEREMEILGMLAAGRSYREIASAICVSYKTVANVSHSLREKLKASSIAELVVKAIDYFDTA</sequence>
<dbReference type="PROSITE" id="PS00622">
    <property type="entry name" value="HTH_LUXR_1"/>
    <property type="match status" value="1"/>
</dbReference>
<keyword evidence="2" id="KW-0238">DNA-binding</keyword>
<dbReference type="AlphaFoldDB" id="A0A1H4FGS5"/>
<dbReference type="InterPro" id="IPR039420">
    <property type="entry name" value="WalR-like"/>
</dbReference>
<dbReference type="PROSITE" id="PS50043">
    <property type="entry name" value="HTH_LUXR_2"/>
    <property type="match status" value="1"/>
</dbReference>
<dbReference type="CDD" id="cd06170">
    <property type="entry name" value="LuxR_C_like"/>
    <property type="match status" value="1"/>
</dbReference>
<reference evidence="6 7" key="1">
    <citation type="submission" date="2016-10" db="EMBL/GenBank/DDBJ databases">
        <authorList>
            <person name="de Groot N.N."/>
        </authorList>
    </citation>
    <scope>NUCLEOTIDE SEQUENCE [LARGE SCALE GENOMIC DNA]</scope>
    <source>
        <strain evidence="6 7">DSM 15345</strain>
    </source>
</reference>
<dbReference type="PRINTS" id="PR00038">
    <property type="entry name" value="HTHLUXR"/>
</dbReference>
<dbReference type="PROSITE" id="PS50110">
    <property type="entry name" value="RESPONSE_REGULATORY"/>
    <property type="match status" value="1"/>
</dbReference>
<name>A0A1H4FGS5_9RHOB</name>
<dbReference type="SMART" id="SM00421">
    <property type="entry name" value="HTH_LUXR"/>
    <property type="match status" value="1"/>
</dbReference>
<keyword evidence="1 3" id="KW-0597">Phosphoprotein</keyword>
<dbReference type="InterPro" id="IPR000792">
    <property type="entry name" value="Tscrpt_reg_LuxR_C"/>
</dbReference>
<accession>A0A1H4FGS5</accession>
<protein>
    <submittedName>
        <fullName evidence="6">Two component transcriptional regulator, LuxR family</fullName>
    </submittedName>
</protein>
<dbReference type="EMBL" id="FNQM01000022">
    <property type="protein sequence ID" value="SEA96475.1"/>
    <property type="molecule type" value="Genomic_DNA"/>
</dbReference>
<evidence type="ECO:0000256" key="2">
    <source>
        <dbReference type="ARBA" id="ARBA00023125"/>
    </source>
</evidence>
<dbReference type="Gene3D" id="1.10.10.10">
    <property type="entry name" value="Winged helix-like DNA-binding domain superfamily/Winged helix DNA-binding domain"/>
    <property type="match status" value="1"/>
</dbReference>
<proteinExistence type="predicted"/>
<dbReference type="InterPro" id="IPR011006">
    <property type="entry name" value="CheY-like_superfamily"/>
</dbReference>
<organism evidence="6 7">
    <name type="scientific">Rubrimonas cliftonensis</name>
    <dbReference type="NCBI Taxonomy" id="89524"/>
    <lineage>
        <taxon>Bacteria</taxon>
        <taxon>Pseudomonadati</taxon>
        <taxon>Pseudomonadota</taxon>
        <taxon>Alphaproteobacteria</taxon>
        <taxon>Rhodobacterales</taxon>
        <taxon>Paracoccaceae</taxon>
        <taxon>Rubrimonas</taxon>
    </lineage>
</organism>
<dbReference type="Gene3D" id="3.40.50.2300">
    <property type="match status" value="1"/>
</dbReference>
<dbReference type="InterPro" id="IPR001789">
    <property type="entry name" value="Sig_transdc_resp-reg_receiver"/>
</dbReference>
<dbReference type="Pfam" id="PF00196">
    <property type="entry name" value="GerE"/>
    <property type="match status" value="1"/>
</dbReference>
<evidence type="ECO:0000259" key="4">
    <source>
        <dbReference type="PROSITE" id="PS50043"/>
    </source>
</evidence>
<feature type="domain" description="Response regulatory" evidence="5">
    <location>
        <begin position="3"/>
        <end position="120"/>
    </location>
</feature>
<feature type="domain" description="HTH luxR-type" evidence="4">
    <location>
        <begin position="142"/>
        <end position="207"/>
    </location>
</feature>
<evidence type="ECO:0000313" key="7">
    <source>
        <dbReference type="Proteomes" id="UP000198703"/>
    </source>
</evidence>
<dbReference type="Proteomes" id="UP000198703">
    <property type="component" value="Unassembled WGS sequence"/>
</dbReference>
<keyword evidence="7" id="KW-1185">Reference proteome</keyword>
<evidence type="ECO:0000259" key="5">
    <source>
        <dbReference type="PROSITE" id="PS50110"/>
    </source>
</evidence>
<evidence type="ECO:0000256" key="1">
    <source>
        <dbReference type="ARBA" id="ARBA00022553"/>
    </source>
</evidence>
<evidence type="ECO:0000313" key="6">
    <source>
        <dbReference type="EMBL" id="SEA96475.1"/>
    </source>
</evidence>
<dbReference type="InterPro" id="IPR016032">
    <property type="entry name" value="Sig_transdc_resp-reg_C-effctor"/>
</dbReference>
<gene>
    <name evidence="6" type="ORF">SAMN05444370_12223</name>
</gene>
<dbReference type="STRING" id="89524.SAMN05444370_12223"/>